<dbReference type="InterPro" id="IPR000212">
    <property type="entry name" value="DNA_helicase_UvrD/REP"/>
</dbReference>
<dbReference type="GO" id="GO:0000725">
    <property type="term" value="P:recombinational repair"/>
    <property type="evidence" value="ECO:0007669"/>
    <property type="project" value="TreeGrafter"/>
</dbReference>
<keyword evidence="2 10" id="KW-0547">Nucleotide-binding</keyword>
<dbReference type="PROSITE" id="PS51198">
    <property type="entry name" value="UVRD_HELICASE_ATP_BIND"/>
    <property type="match status" value="1"/>
</dbReference>
<dbReference type="Pfam" id="PF13361">
    <property type="entry name" value="UvrD_C"/>
    <property type="match status" value="1"/>
</dbReference>
<accession>A0A517VPD7</accession>
<dbReference type="Gene3D" id="1.10.10.160">
    <property type="match status" value="1"/>
</dbReference>
<evidence type="ECO:0000259" key="11">
    <source>
        <dbReference type="PROSITE" id="PS51198"/>
    </source>
</evidence>
<evidence type="ECO:0000256" key="3">
    <source>
        <dbReference type="ARBA" id="ARBA00022801"/>
    </source>
</evidence>
<evidence type="ECO:0000313" key="13">
    <source>
        <dbReference type="EMBL" id="QDT94869.1"/>
    </source>
</evidence>
<dbReference type="Gene3D" id="3.40.50.300">
    <property type="entry name" value="P-loop containing nucleotide triphosphate hydrolases"/>
    <property type="match status" value="2"/>
</dbReference>
<keyword evidence="4 10" id="KW-0347">Helicase</keyword>
<dbReference type="InterPro" id="IPR013986">
    <property type="entry name" value="DExx_box_DNA_helicase_dom_sf"/>
</dbReference>
<comment type="catalytic activity">
    <reaction evidence="7">
        <text>Couples ATP hydrolysis with the unwinding of duplex DNA by translocating in the 3'-5' direction.</text>
        <dbReference type="EC" id="5.6.2.4"/>
    </reaction>
</comment>
<reference evidence="13 14" key="1">
    <citation type="submission" date="2019-03" db="EMBL/GenBank/DDBJ databases">
        <title>Deep-cultivation of Planctomycetes and their phenomic and genomic characterization uncovers novel biology.</title>
        <authorList>
            <person name="Wiegand S."/>
            <person name="Jogler M."/>
            <person name="Boedeker C."/>
            <person name="Pinto D."/>
            <person name="Vollmers J."/>
            <person name="Rivas-Marin E."/>
            <person name="Kohn T."/>
            <person name="Peeters S.H."/>
            <person name="Heuer A."/>
            <person name="Rast P."/>
            <person name="Oberbeckmann S."/>
            <person name="Bunk B."/>
            <person name="Jeske O."/>
            <person name="Meyerdierks A."/>
            <person name="Storesund J.E."/>
            <person name="Kallscheuer N."/>
            <person name="Luecker S."/>
            <person name="Lage O.M."/>
            <person name="Pohl T."/>
            <person name="Merkel B.J."/>
            <person name="Hornburger P."/>
            <person name="Mueller R.-W."/>
            <person name="Bruemmer F."/>
            <person name="Labrenz M."/>
            <person name="Spormann A.M."/>
            <person name="Op den Camp H."/>
            <person name="Overmann J."/>
            <person name="Amann R."/>
            <person name="Jetten M.S.M."/>
            <person name="Mascher T."/>
            <person name="Medema M.H."/>
            <person name="Devos D.P."/>
            <person name="Kaster A.-K."/>
            <person name="Ovreas L."/>
            <person name="Rohde M."/>
            <person name="Galperin M.Y."/>
            <person name="Jogler C."/>
        </authorList>
    </citation>
    <scope>NUCLEOTIDE SEQUENCE [LARGE SCALE GENOMIC DNA]</scope>
    <source>
        <strain evidence="13 14">V144</strain>
    </source>
</reference>
<dbReference type="GO" id="GO:0016887">
    <property type="term" value="F:ATP hydrolysis activity"/>
    <property type="evidence" value="ECO:0007669"/>
    <property type="project" value="RHEA"/>
</dbReference>
<evidence type="ECO:0000256" key="5">
    <source>
        <dbReference type="ARBA" id="ARBA00022840"/>
    </source>
</evidence>
<dbReference type="CDD" id="cd17932">
    <property type="entry name" value="DEXQc_UvrD"/>
    <property type="match status" value="1"/>
</dbReference>
<evidence type="ECO:0000259" key="12">
    <source>
        <dbReference type="PROSITE" id="PS51217"/>
    </source>
</evidence>
<dbReference type="PANTHER" id="PTHR11070">
    <property type="entry name" value="UVRD / RECB / PCRA DNA HELICASE FAMILY MEMBER"/>
    <property type="match status" value="1"/>
</dbReference>
<comment type="catalytic activity">
    <reaction evidence="9">
        <text>ATP + H2O = ADP + phosphate + H(+)</text>
        <dbReference type="Rhea" id="RHEA:13065"/>
        <dbReference type="ChEBI" id="CHEBI:15377"/>
        <dbReference type="ChEBI" id="CHEBI:15378"/>
        <dbReference type="ChEBI" id="CHEBI:30616"/>
        <dbReference type="ChEBI" id="CHEBI:43474"/>
        <dbReference type="ChEBI" id="CHEBI:456216"/>
        <dbReference type="EC" id="5.6.2.4"/>
    </reaction>
</comment>
<evidence type="ECO:0000313" key="14">
    <source>
        <dbReference type="Proteomes" id="UP000318704"/>
    </source>
</evidence>
<keyword evidence="3 10" id="KW-0378">Hydrolase</keyword>
<gene>
    <name evidence="13" type="primary">pcrA_1</name>
    <name evidence="13" type="ORF">V144x_03020</name>
</gene>
<evidence type="ECO:0000256" key="7">
    <source>
        <dbReference type="ARBA" id="ARBA00034617"/>
    </source>
</evidence>
<name>A0A517VPD7_9PLAN</name>
<evidence type="ECO:0000256" key="2">
    <source>
        <dbReference type="ARBA" id="ARBA00022741"/>
    </source>
</evidence>
<dbReference type="RefSeq" id="WP_232102676.1">
    <property type="nucleotide sequence ID" value="NZ_CP037920.1"/>
</dbReference>
<feature type="domain" description="UvrD-like helicase ATP-binding" evidence="11">
    <location>
        <begin position="23"/>
        <end position="317"/>
    </location>
</feature>
<sequence length="703" mass="79697">MNSFDRGGARMSDIPAELENLFKQLNPEQQAAACHESGPLLIIAGAGTGKTTTLSHRVAYLIAQGVDPSRILLLTFSRRAANEMIRRVDALLRTLGDGRERSSSARSRSIWGGTFHSTAARLLRRYGQAINLPDDFTIIDRSDAEDLMSAIRSEMELGNNGKKFPRKGTLVEIYSRCVNTCLKLEPILERHYPWCLEHVDDLKKLFQAFVDRKEKQNILDYDDLLLFWHALGADPAGGKLLRGQFEAILVDEYQDTNVLQSGILKNLSPDGNGLTVVGDDAQSIYSFRAATVRNILDFPEEYPGTTVVTLEENYRSTQPILQATNQIIDEAHERFEKNLWSAKIAGEAPYIIDCSDNNEQADFVVQQVLEHREAGMPLHQQAVLFRASHHSLSLEVELARRNIAYHKYGGLKFIETAHVKDLMAYLRLAENPRDAVSGLRVLTLLPGIGQKKAQQLLNLLADSQFRFDAWSEFKPPAATVEHWPLFVRLMKNLSSPQSEKRGISAEVHQVRTFYAPLLDQQYDNATSRQRDLEQLEQVASRFSSRMSFLEEITLDPPSSTQDVTAASGQDDDDFLVLSTIHSSKGLEWDAVYVLQAADGSIPSEMSLESNDEIDEERRLFYVALTRAKNWLYVCFPHRQYFQNRRWNQAHSYAQLTRFISSKTIPLFQRRPAFNAEDLDTPEDAQIETTAEDIRKNIRNMWSA</sequence>
<dbReference type="Pfam" id="PF00580">
    <property type="entry name" value="UvrD-helicase"/>
    <property type="match status" value="1"/>
</dbReference>
<evidence type="ECO:0000256" key="9">
    <source>
        <dbReference type="ARBA" id="ARBA00048988"/>
    </source>
</evidence>
<dbReference type="InterPro" id="IPR014017">
    <property type="entry name" value="DNA_helicase_UvrD-like_C"/>
</dbReference>
<dbReference type="InterPro" id="IPR027417">
    <property type="entry name" value="P-loop_NTPase"/>
</dbReference>
<dbReference type="PANTHER" id="PTHR11070:SF3">
    <property type="entry name" value="DNA 3'-5' HELICASE"/>
    <property type="match status" value="1"/>
</dbReference>
<dbReference type="GO" id="GO:0043138">
    <property type="term" value="F:3'-5' DNA helicase activity"/>
    <property type="evidence" value="ECO:0007669"/>
    <property type="project" value="UniProtKB-EC"/>
</dbReference>
<evidence type="ECO:0000256" key="8">
    <source>
        <dbReference type="ARBA" id="ARBA00034808"/>
    </source>
</evidence>
<dbReference type="KEGG" id="gaw:V144x_03020"/>
<evidence type="ECO:0000256" key="10">
    <source>
        <dbReference type="PROSITE-ProRule" id="PRU00560"/>
    </source>
</evidence>
<feature type="domain" description="UvrD-like helicase C-terminal" evidence="12">
    <location>
        <begin position="318"/>
        <end position="585"/>
    </location>
</feature>
<evidence type="ECO:0000256" key="4">
    <source>
        <dbReference type="ARBA" id="ARBA00022806"/>
    </source>
</evidence>
<keyword evidence="6" id="KW-0413">Isomerase</keyword>
<dbReference type="GO" id="GO:0005829">
    <property type="term" value="C:cytosol"/>
    <property type="evidence" value="ECO:0007669"/>
    <property type="project" value="TreeGrafter"/>
</dbReference>
<dbReference type="PROSITE" id="PS51217">
    <property type="entry name" value="UVRD_HELICASE_CTER"/>
    <property type="match status" value="1"/>
</dbReference>
<dbReference type="GO" id="GO:0003677">
    <property type="term" value="F:DNA binding"/>
    <property type="evidence" value="ECO:0007669"/>
    <property type="project" value="InterPro"/>
</dbReference>
<dbReference type="AlphaFoldDB" id="A0A517VPD7"/>
<dbReference type="SUPFAM" id="SSF52540">
    <property type="entry name" value="P-loop containing nucleoside triphosphate hydrolases"/>
    <property type="match status" value="1"/>
</dbReference>
<dbReference type="Gene3D" id="1.10.486.10">
    <property type="entry name" value="PCRA, domain 4"/>
    <property type="match status" value="1"/>
</dbReference>
<comment type="similarity">
    <text evidence="1">Belongs to the helicase family. UvrD subfamily.</text>
</comment>
<evidence type="ECO:0000256" key="1">
    <source>
        <dbReference type="ARBA" id="ARBA00009922"/>
    </source>
</evidence>
<dbReference type="Proteomes" id="UP000318704">
    <property type="component" value="Chromosome"/>
</dbReference>
<dbReference type="EC" id="5.6.2.4" evidence="8"/>
<dbReference type="EMBL" id="CP037920">
    <property type="protein sequence ID" value="QDT94869.1"/>
    <property type="molecule type" value="Genomic_DNA"/>
</dbReference>
<keyword evidence="5 10" id="KW-0067">ATP-binding</keyword>
<evidence type="ECO:0000256" key="6">
    <source>
        <dbReference type="ARBA" id="ARBA00023235"/>
    </source>
</evidence>
<dbReference type="GO" id="GO:0005524">
    <property type="term" value="F:ATP binding"/>
    <property type="evidence" value="ECO:0007669"/>
    <property type="project" value="UniProtKB-UniRule"/>
</dbReference>
<feature type="binding site" evidence="10">
    <location>
        <begin position="44"/>
        <end position="51"/>
    </location>
    <ligand>
        <name>ATP</name>
        <dbReference type="ChEBI" id="CHEBI:30616"/>
    </ligand>
</feature>
<dbReference type="InterPro" id="IPR014016">
    <property type="entry name" value="UvrD-like_ATP-bd"/>
</dbReference>
<protein>
    <recommendedName>
        <fullName evidence="8">DNA 3'-5' helicase</fullName>
        <ecNumber evidence="8">5.6.2.4</ecNumber>
    </recommendedName>
</protein>
<organism evidence="13 14">
    <name type="scientific">Gimesia aquarii</name>
    <dbReference type="NCBI Taxonomy" id="2527964"/>
    <lineage>
        <taxon>Bacteria</taxon>
        <taxon>Pseudomonadati</taxon>
        <taxon>Planctomycetota</taxon>
        <taxon>Planctomycetia</taxon>
        <taxon>Planctomycetales</taxon>
        <taxon>Planctomycetaceae</taxon>
        <taxon>Gimesia</taxon>
    </lineage>
</organism>
<proteinExistence type="inferred from homology"/>